<dbReference type="InterPro" id="IPR054156">
    <property type="entry name" value="YxaF_TetR_C"/>
</dbReference>
<keyword evidence="1" id="KW-0805">Transcription regulation</keyword>
<dbReference type="RefSeq" id="WP_273627994.1">
    <property type="nucleotide sequence ID" value="NZ_CP117167.1"/>
</dbReference>
<dbReference type="SUPFAM" id="SSF46689">
    <property type="entry name" value="Homeodomain-like"/>
    <property type="match status" value="1"/>
</dbReference>
<protein>
    <submittedName>
        <fullName evidence="6">TetR/AcrR family transcriptional regulator</fullName>
    </submittedName>
</protein>
<dbReference type="Pfam" id="PF21993">
    <property type="entry name" value="TetR_C_13_2"/>
    <property type="match status" value="1"/>
</dbReference>
<dbReference type="PRINTS" id="PR00455">
    <property type="entry name" value="HTHTETR"/>
</dbReference>
<dbReference type="SUPFAM" id="SSF48498">
    <property type="entry name" value="Tetracyclin repressor-like, C-terminal domain"/>
    <property type="match status" value="1"/>
</dbReference>
<evidence type="ECO:0000256" key="2">
    <source>
        <dbReference type="ARBA" id="ARBA00023125"/>
    </source>
</evidence>
<feature type="domain" description="HTH tetR-type" evidence="5">
    <location>
        <begin position="4"/>
        <end position="64"/>
    </location>
</feature>
<dbReference type="Gene3D" id="1.10.357.10">
    <property type="entry name" value="Tetracycline Repressor, domain 2"/>
    <property type="match status" value="1"/>
</dbReference>
<sequence>MKPVVVLDKIMETAERLFYEQGYNLTGINQIIEEANISKPSLYNHFKSKNDLLLAYLDQAYSKWFEDLAIFTAGMTTPFDRLIALFDYRISRQIKTDFKGCAFVKISGEVSNDNIDVFERTKKYKNDIKAHVIDLVKQLDRPKDRLLSNDELAETIFSMLEGSLLMAKINKSYQPLEDAKNIVRKLV</sequence>
<evidence type="ECO:0000256" key="3">
    <source>
        <dbReference type="ARBA" id="ARBA00023163"/>
    </source>
</evidence>
<dbReference type="InterPro" id="IPR009057">
    <property type="entry name" value="Homeodomain-like_sf"/>
</dbReference>
<keyword evidence="2 4" id="KW-0238">DNA-binding</keyword>
<evidence type="ECO:0000256" key="4">
    <source>
        <dbReference type="PROSITE-ProRule" id="PRU00335"/>
    </source>
</evidence>
<dbReference type="PROSITE" id="PS50977">
    <property type="entry name" value="HTH_TETR_2"/>
    <property type="match status" value="1"/>
</dbReference>
<reference evidence="6 7" key="1">
    <citation type="submission" date="2023-02" db="EMBL/GenBank/DDBJ databases">
        <title>Genome sequence of Mucilaginibacter jinjuensis strain KACC 16571.</title>
        <authorList>
            <person name="Kim S."/>
            <person name="Heo J."/>
            <person name="Kwon S.-W."/>
        </authorList>
    </citation>
    <scope>NUCLEOTIDE SEQUENCE [LARGE SCALE GENOMIC DNA]</scope>
    <source>
        <strain evidence="6 7">KACC 16571</strain>
    </source>
</reference>
<keyword evidence="3" id="KW-0804">Transcription</keyword>
<gene>
    <name evidence="6" type="ORF">PQO05_14285</name>
</gene>
<dbReference type="EMBL" id="CP117167">
    <property type="protein sequence ID" value="WCT09899.1"/>
    <property type="molecule type" value="Genomic_DNA"/>
</dbReference>
<proteinExistence type="predicted"/>
<dbReference type="Proteomes" id="UP001216139">
    <property type="component" value="Chromosome"/>
</dbReference>
<dbReference type="Pfam" id="PF00440">
    <property type="entry name" value="TetR_N"/>
    <property type="match status" value="1"/>
</dbReference>
<feature type="DNA-binding region" description="H-T-H motif" evidence="4">
    <location>
        <begin position="27"/>
        <end position="46"/>
    </location>
</feature>
<evidence type="ECO:0000256" key="1">
    <source>
        <dbReference type="ARBA" id="ARBA00023015"/>
    </source>
</evidence>
<organism evidence="6 7">
    <name type="scientific">Mucilaginibacter jinjuensis</name>
    <dbReference type="NCBI Taxonomy" id="1176721"/>
    <lineage>
        <taxon>Bacteria</taxon>
        <taxon>Pseudomonadati</taxon>
        <taxon>Bacteroidota</taxon>
        <taxon>Sphingobacteriia</taxon>
        <taxon>Sphingobacteriales</taxon>
        <taxon>Sphingobacteriaceae</taxon>
        <taxon>Mucilaginibacter</taxon>
    </lineage>
</organism>
<dbReference type="InterPro" id="IPR036271">
    <property type="entry name" value="Tet_transcr_reg_TetR-rel_C_sf"/>
</dbReference>
<evidence type="ECO:0000259" key="5">
    <source>
        <dbReference type="PROSITE" id="PS50977"/>
    </source>
</evidence>
<evidence type="ECO:0000313" key="6">
    <source>
        <dbReference type="EMBL" id="WCT09899.1"/>
    </source>
</evidence>
<keyword evidence="7" id="KW-1185">Reference proteome</keyword>
<evidence type="ECO:0000313" key="7">
    <source>
        <dbReference type="Proteomes" id="UP001216139"/>
    </source>
</evidence>
<name>A0ABY7T0E4_9SPHI</name>
<dbReference type="PANTHER" id="PTHR47506:SF1">
    <property type="entry name" value="HTH-TYPE TRANSCRIPTIONAL REGULATOR YJDC"/>
    <property type="match status" value="1"/>
</dbReference>
<dbReference type="PANTHER" id="PTHR47506">
    <property type="entry name" value="TRANSCRIPTIONAL REGULATORY PROTEIN"/>
    <property type="match status" value="1"/>
</dbReference>
<accession>A0ABY7T0E4</accession>
<dbReference type="InterPro" id="IPR001647">
    <property type="entry name" value="HTH_TetR"/>
</dbReference>